<evidence type="ECO:0000256" key="2">
    <source>
        <dbReference type="ARBA" id="ARBA00022692"/>
    </source>
</evidence>
<comment type="subcellular location">
    <subcellularLocation>
        <location evidence="1">Membrane</location>
        <topology evidence="1">Multi-pass membrane protein</topology>
    </subcellularLocation>
</comment>
<dbReference type="Pfam" id="PF04932">
    <property type="entry name" value="Wzy_C"/>
    <property type="match status" value="1"/>
</dbReference>
<accession>A0A1H9HYF3</accession>
<name>A0A1H9HYF3_9GAMM</name>
<feature type="transmembrane region" description="Helical" evidence="5">
    <location>
        <begin position="58"/>
        <end position="79"/>
    </location>
</feature>
<feature type="transmembrane region" description="Helical" evidence="5">
    <location>
        <begin position="231"/>
        <end position="249"/>
    </location>
</feature>
<feature type="domain" description="O-antigen ligase-related" evidence="6">
    <location>
        <begin position="191"/>
        <end position="337"/>
    </location>
</feature>
<keyword evidence="7" id="KW-0436">Ligase</keyword>
<feature type="transmembrane region" description="Helical" evidence="5">
    <location>
        <begin position="183"/>
        <end position="201"/>
    </location>
</feature>
<dbReference type="AlphaFoldDB" id="A0A1H9HYF3"/>
<reference evidence="8" key="1">
    <citation type="submission" date="2016-10" db="EMBL/GenBank/DDBJ databases">
        <authorList>
            <person name="Varghese N."/>
            <person name="Submissions S."/>
        </authorList>
    </citation>
    <scope>NUCLEOTIDE SEQUENCE [LARGE SCALE GENOMIC DNA]</scope>
    <source>
        <strain evidence="8">8N4</strain>
    </source>
</reference>
<evidence type="ECO:0000256" key="3">
    <source>
        <dbReference type="ARBA" id="ARBA00022989"/>
    </source>
</evidence>
<feature type="transmembrane region" description="Helical" evidence="5">
    <location>
        <begin position="28"/>
        <end position="46"/>
    </location>
</feature>
<feature type="transmembrane region" description="Helical" evidence="5">
    <location>
        <begin position="99"/>
        <end position="118"/>
    </location>
</feature>
<sequence length="422" mass="46707">MSKREFFYGISMLLLPIIAFLAPTEWIMGRNAMFLALFILTIQFVVCRESGYPLNKTWVLIAATVGCISLCQLGWVVHFGDKSVTGLLANTQYAKTYKFLMPFSLLVFLTSAIPNKVIYRFRFALLGMICLAFGVGAGEGIYTYFSESSARANIGGISTTAAYLATIQGLLCIYAINTIAVRYKRCLMALVSIVTFTIIVMTGTRSATLLFPIILLFMILKSMALKDVIKIVPAFIALLTVPVIASHQIRDRFVEAYHEISHESTNNSTSIGSRFSMWNSGLSTSSKHLLGQSAESRFNDITQYINANEKGNAEALRNIPYHLHNELIDIASLQGIIPAAFMLTFYALTIMAFRKQGRTDLAAFTFTLPIVVFGIGDVLMIYPKAIFCVFAALCLYSLLIRIDSEVSTQAENSSKAVTPEVY</sequence>
<dbReference type="InterPro" id="IPR007016">
    <property type="entry name" value="O-antigen_ligase-rel_domated"/>
</dbReference>
<dbReference type="PANTHER" id="PTHR37422:SF17">
    <property type="entry name" value="O-ANTIGEN LIGASE"/>
    <property type="match status" value="1"/>
</dbReference>
<keyword evidence="2 5" id="KW-0812">Transmembrane</keyword>
<dbReference type="STRING" id="988801.SAMN05216522_105122"/>
<evidence type="ECO:0000256" key="1">
    <source>
        <dbReference type="ARBA" id="ARBA00004141"/>
    </source>
</evidence>
<feature type="transmembrane region" description="Helical" evidence="5">
    <location>
        <begin position="5"/>
        <end position="22"/>
    </location>
</feature>
<dbReference type="RefSeq" id="WP_092675117.1">
    <property type="nucleotide sequence ID" value="NZ_FOGC01000005.1"/>
</dbReference>
<dbReference type="InterPro" id="IPR051533">
    <property type="entry name" value="WaaL-like"/>
</dbReference>
<feature type="transmembrane region" description="Helical" evidence="5">
    <location>
        <begin position="157"/>
        <end position="176"/>
    </location>
</feature>
<feature type="transmembrane region" description="Helical" evidence="5">
    <location>
        <begin position="125"/>
        <end position="145"/>
    </location>
</feature>
<protein>
    <submittedName>
        <fullName evidence="7">O-antigen ligase</fullName>
    </submittedName>
</protein>
<evidence type="ECO:0000313" key="7">
    <source>
        <dbReference type="EMBL" id="SEQ67297.1"/>
    </source>
</evidence>
<feature type="transmembrane region" description="Helical" evidence="5">
    <location>
        <begin position="381"/>
        <end position="399"/>
    </location>
</feature>
<keyword evidence="8" id="KW-1185">Reference proteome</keyword>
<proteinExistence type="predicted"/>
<organism evidence="7 8">
    <name type="scientific">Rosenbergiella nectarea</name>
    <dbReference type="NCBI Taxonomy" id="988801"/>
    <lineage>
        <taxon>Bacteria</taxon>
        <taxon>Pseudomonadati</taxon>
        <taxon>Pseudomonadota</taxon>
        <taxon>Gammaproteobacteria</taxon>
        <taxon>Enterobacterales</taxon>
        <taxon>Erwiniaceae</taxon>
        <taxon>Rosenbergiella</taxon>
    </lineage>
</organism>
<evidence type="ECO:0000256" key="4">
    <source>
        <dbReference type="ARBA" id="ARBA00023136"/>
    </source>
</evidence>
<keyword evidence="4 5" id="KW-0472">Membrane</keyword>
<evidence type="ECO:0000313" key="8">
    <source>
        <dbReference type="Proteomes" id="UP000242515"/>
    </source>
</evidence>
<dbReference type="GO" id="GO:0016020">
    <property type="term" value="C:membrane"/>
    <property type="evidence" value="ECO:0007669"/>
    <property type="project" value="UniProtKB-SubCell"/>
</dbReference>
<dbReference type="PANTHER" id="PTHR37422">
    <property type="entry name" value="TEICHURONIC ACID BIOSYNTHESIS PROTEIN TUAE"/>
    <property type="match status" value="1"/>
</dbReference>
<feature type="transmembrane region" description="Helical" evidence="5">
    <location>
        <begin position="330"/>
        <end position="352"/>
    </location>
</feature>
<dbReference type="GO" id="GO:0016874">
    <property type="term" value="F:ligase activity"/>
    <property type="evidence" value="ECO:0007669"/>
    <property type="project" value="UniProtKB-KW"/>
</dbReference>
<evidence type="ECO:0000259" key="6">
    <source>
        <dbReference type="Pfam" id="PF04932"/>
    </source>
</evidence>
<dbReference type="EMBL" id="FOGC01000005">
    <property type="protein sequence ID" value="SEQ67297.1"/>
    <property type="molecule type" value="Genomic_DNA"/>
</dbReference>
<dbReference type="Proteomes" id="UP000242515">
    <property type="component" value="Unassembled WGS sequence"/>
</dbReference>
<dbReference type="OrthoDB" id="6502028at2"/>
<gene>
    <name evidence="7" type="ORF">SAMN05216522_105122</name>
</gene>
<evidence type="ECO:0000256" key="5">
    <source>
        <dbReference type="SAM" id="Phobius"/>
    </source>
</evidence>
<keyword evidence="3 5" id="KW-1133">Transmembrane helix</keyword>